<evidence type="ECO:0000313" key="3">
    <source>
        <dbReference type="Proteomes" id="UP001341840"/>
    </source>
</evidence>
<dbReference type="SUPFAM" id="SSF47923">
    <property type="entry name" value="Ypt/Rab-GAP domain of gyp1p"/>
    <property type="match status" value="1"/>
</dbReference>
<keyword evidence="1" id="KW-0812">Transmembrane</keyword>
<dbReference type="Proteomes" id="UP001341840">
    <property type="component" value="Unassembled WGS sequence"/>
</dbReference>
<evidence type="ECO:0008006" key="4">
    <source>
        <dbReference type="Google" id="ProtNLM"/>
    </source>
</evidence>
<comment type="caution">
    <text evidence="2">The sequence shown here is derived from an EMBL/GenBank/DDBJ whole genome shotgun (WGS) entry which is preliminary data.</text>
</comment>
<name>A0ABU6SB19_9FABA</name>
<keyword evidence="1" id="KW-1133">Transmembrane helix</keyword>
<reference evidence="2 3" key="1">
    <citation type="journal article" date="2023" name="Plants (Basel)">
        <title>Bridging the Gap: Combining Genomics and Transcriptomics Approaches to Understand Stylosanthes scabra, an Orphan Legume from the Brazilian Caatinga.</title>
        <authorList>
            <person name="Ferreira-Neto J.R.C."/>
            <person name="da Silva M.D."/>
            <person name="Binneck E."/>
            <person name="de Melo N.F."/>
            <person name="da Silva R.H."/>
            <person name="de Melo A.L.T.M."/>
            <person name="Pandolfi V."/>
            <person name="Bustamante F.O."/>
            <person name="Brasileiro-Vidal A.C."/>
            <person name="Benko-Iseppon A.M."/>
        </authorList>
    </citation>
    <scope>NUCLEOTIDE SEQUENCE [LARGE SCALE GENOMIC DNA]</scope>
    <source>
        <tissue evidence="2">Leaves</tissue>
    </source>
</reference>
<feature type="transmembrane region" description="Helical" evidence="1">
    <location>
        <begin position="20"/>
        <end position="42"/>
    </location>
</feature>
<dbReference type="InterPro" id="IPR035969">
    <property type="entry name" value="Rab-GAP_TBC_sf"/>
</dbReference>
<dbReference type="EMBL" id="JASCZI010060527">
    <property type="protein sequence ID" value="MED6133464.1"/>
    <property type="molecule type" value="Genomic_DNA"/>
</dbReference>
<keyword evidence="1" id="KW-0472">Membrane</keyword>
<gene>
    <name evidence="2" type="ORF">PIB30_028383</name>
</gene>
<proteinExistence type="predicted"/>
<accession>A0ABU6SB19</accession>
<sequence>MLPPTPSCGLHLRRPHLSQLRYLGSLLTFAATAGCSPMIILLDDEADAFWCFEHLMRRLL</sequence>
<evidence type="ECO:0000313" key="2">
    <source>
        <dbReference type="EMBL" id="MED6133464.1"/>
    </source>
</evidence>
<evidence type="ECO:0000256" key="1">
    <source>
        <dbReference type="SAM" id="Phobius"/>
    </source>
</evidence>
<keyword evidence="3" id="KW-1185">Reference proteome</keyword>
<organism evidence="2 3">
    <name type="scientific">Stylosanthes scabra</name>
    <dbReference type="NCBI Taxonomy" id="79078"/>
    <lineage>
        <taxon>Eukaryota</taxon>
        <taxon>Viridiplantae</taxon>
        <taxon>Streptophyta</taxon>
        <taxon>Embryophyta</taxon>
        <taxon>Tracheophyta</taxon>
        <taxon>Spermatophyta</taxon>
        <taxon>Magnoliopsida</taxon>
        <taxon>eudicotyledons</taxon>
        <taxon>Gunneridae</taxon>
        <taxon>Pentapetalae</taxon>
        <taxon>rosids</taxon>
        <taxon>fabids</taxon>
        <taxon>Fabales</taxon>
        <taxon>Fabaceae</taxon>
        <taxon>Papilionoideae</taxon>
        <taxon>50 kb inversion clade</taxon>
        <taxon>dalbergioids sensu lato</taxon>
        <taxon>Dalbergieae</taxon>
        <taxon>Pterocarpus clade</taxon>
        <taxon>Stylosanthes</taxon>
    </lineage>
</organism>
<protein>
    <recommendedName>
        <fullName evidence="4">Rab-GAP TBC domain-containing protein</fullName>
    </recommendedName>
</protein>